<evidence type="ECO:0000259" key="2">
    <source>
        <dbReference type="Pfam" id="PF08450"/>
    </source>
</evidence>
<evidence type="ECO:0000313" key="3">
    <source>
        <dbReference type="EMBL" id="RFM26953.1"/>
    </source>
</evidence>
<name>A0A3E1NG54_9BACT</name>
<dbReference type="OrthoDB" id="241638at2"/>
<dbReference type="InterPro" id="IPR013658">
    <property type="entry name" value="SGL"/>
</dbReference>
<reference evidence="3 4" key="1">
    <citation type="submission" date="2018-08" db="EMBL/GenBank/DDBJ databases">
        <title>Chitinophagaceae sp. K23C18032701, a novel bacterium isolated from forest soil.</title>
        <authorList>
            <person name="Wang C."/>
        </authorList>
    </citation>
    <scope>NUCLEOTIDE SEQUENCE [LARGE SCALE GENOMIC DNA]</scope>
    <source>
        <strain evidence="3 4">K23C18032701</strain>
    </source>
</reference>
<proteinExistence type="predicted"/>
<dbReference type="Pfam" id="PF08450">
    <property type="entry name" value="SGL"/>
    <property type="match status" value="1"/>
</dbReference>
<accession>A0A3E1NG54</accession>
<evidence type="ECO:0000256" key="1">
    <source>
        <dbReference type="ARBA" id="ARBA00022801"/>
    </source>
</evidence>
<dbReference type="AlphaFoldDB" id="A0A3E1NG54"/>
<dbReference type="RefSeq" id="WP_116848737.1">
    <property type="nucleotide sequence ID" value="NZ_QTJU01000007.1"/>
</dbReference>
<organism evidence="3 4">
    <name type="scientific">Deminuibacter soli</name>
    <dbReference type="NCBI Taxonomy" id="2291815"/>
    <lineage>
        <taxon>Bacteria</taxon>
        <taxon>Pseudomonadati</taxon>
        <taxon>Bacteroidota</taxon>
        <taxon>Chitinophagia</taxon>
        <taxon>Chitinophagales</taxon>
        <taxon>Chitinophagaceae</taxon>
        <taxon>Deminuibacter</taxon>
    </lineage>
</organism>
<feature type="domain" description="SMP-30/Gluconolactonase/LRE-like region" evidence="2">
    <location>
        <begin position="45"/>
        <end position="285"/>
    </location>
</feature>
<protein>
    <submittedName>
        <fullName evidence="3">SMP-30/gluconolactonase/LRE family protein</fullName>
    </submittedName>
</protein>
<gene>
    <name evidence="3" type="ORF">DXN05_18385</name>
</gene>
<dbReference type="PANTHER" id="PTHR47572">
    <property type="entry name" value="LIPOPROTEIN-RELATED"/>
    <property type="match status" value="1"/>
</dbReference>
<sequence length="302" mass="33426">MHKTPAVYVWLMAALIYSPICIGQQTTYPVAPGAKLQLVSDHFAFTEGPTADAAGNVYFTDQPNNRIWKYDTANQLTVYKENAGRANGMYFDRHNNLYVCADEHNQLWRINAGGTTDTLVRLLQGRLLNGPNDVWVSANGNVYLTDPYYKRDYWPADRPAASTRMVLLLRKGKQPLEVMDSTLQQPNGITGTPDGKYLYVSDLQAGKTWRYRINKKGRLTEKQLFVAQGSDGMTTDAAGNVYLCGNGVTVYNAAGQKIQHIPVPAQWTANVCFGGKNRNVLFITAGTSLFTLQMTIKGVGGK</sequence>
<dbReference type="PANTHER" id="PTHR47572:SF4">
    <property type="entry name" value="LACTONASE DRP35"/>
    <property type="match status" value="1"/>
</dbReference>
<dbReference type="SUPFAM" id="SSF63829">
    <property type="entry name" value="Calcium-dependent phosphotriesterase"/>
    <property type="match status" value="1"/>
</dbReference>
<comment type="caution">
    <text evidence="3">The sequence shown here is derived from an EMBL/GenBank/DDBJ whole genome shotgun (WGS) entry which is preliminary data.</text>
</comment>
<dbReference type="Proteomes" id="UP000261284">
    <property type="component" value="Unassembled WGS sequence"/>
</dbReference>
<keyword evidence="4" id="KW-1185">Reference proteome</keyword>
<dbReference type="GO" id="GO:0016787">
    <property type="term" value="F:hydrolase activity"/>
    <property type="evidence" value="ECO:0007669"/>
    <property type="project" value="UniProtKB-KW"/>
</dbReference>
<dbReference type="EMBL" id="QTJU01000007">
    <property type="protein sequence ID" value="RFM26953.1"/>
    <property type="molecule type" value="Genomic_DNA"/>
</dbReference>
<dbReference type="Gene3D" id="2.120.10.30">
    <property type="entry name" value="TolB, C-terminal domain"/>
    <property type="match status" value="1"/>
</dbReference>
<dbReference type="InterPro" id="IPR051262">
    <property type="entry name" value="SMP-30/CGR1_Lactonase"/>
</dbReference>
<keyword evidence="1" id="KW-0378">Hydrolase</keyword>
<dbReference type="InterPro" id="IPR011042">
    <property type="entry name" value="6-blade_b-propeller_TolB-like"/>
</dbReference>
<evidence type="ECO:0000313" key="4">
    <source>
        <dbReference type="Proteomes" id="UP000261284"/>
    </source>
</evidence>